<dbReference type="InterPro" id="IPR006501">
    <property type="entry name" value="Pectinesterase_inhib_dom"/>
</dbReference>
<evidence type="ECO:0000256" key="6">
    <source>
        <dbReference type="PROSITE-ProRule" id="PRU10040"/>
    </source>
</evidence>
<protein>
    <submittedName>
        <fullName evidence="9">Pectinesterase/pectinesterase inhibitor PPE8B-like</fullName>
    </submittedName>
</protein>
<dbReference type="RefSeq" id="XP_039127498.1">
    <property type="nucleotide sequence ID" value="XM_039271564.1"/>
</dbReference>
<dbReference type="SUPFAM" id="SSF53098">
    <property type="entry name" value="Ribonuclease H-like"/>
    <property type="match status" value="1"/>
</dbReference>
<evidence type="ECO:0000256" key="1">
    <source>
        <dbReference type="ARBA" id="ARBA00005184"/>
    </source>
</evidence>
<dbReference type="GO" id="GO:0004857">
    <property type="term" value="F:enzyme inhibitor activity"/>
    <property type="evidence" value="ECO:0007669"/>
    <property type="project" value="InterPro"/>
</dbReference>
<name>A0AB40BKL3_DIOCR</name>
<dbReference type="SUPFAM" id="SSF101148">
    <property type="entry name" value="Plant invertase/pectin methylesterase inhibitor"/>
    <property type="match status" value="1"/>
</dbReference>
<dbReference type="FunFam" id="2.160.20.10:FF:000001">
    <property type="entry name" value="Pectinesterase"/>
    <property type="match status" value="1"/>
</dbReference>
<dbReference type="Pfam" id="PF04043">
    <property type="entry name" value="PMEI"/>
    <property type="match status" value="1"/>
</dbReference>
<evidence type="ECO:0000256" key="2">
    <source>
        <dbReference type="ARBA" id="ARBA00006027"/>
    </source>
</evidence>
<proteinExistence type="inferred from homology"/>
<dbReference type="GO" id="GO:0042545">
    <property type="term" value="P:cell wall modification"/>
    <property type="evidence" value="ECO:0007669"/>
    <property type="project" value="InterPro"/>
</dbReference>
<evidence type="ECO:0000259" key="7">
    <source>
        <dbReference type="SMART" id="SM00856"/>
    </source>
</evidence>
<organism evidence="8 9">
    <name type="scientific">Dioscorea cayennensis subsp. rotundata</name>
    <name type="common">White Guinea yam</name>
    <name type="synonym">Dioscorea rotundata</name>
    <dbReference type="NCBI Taxonomy" id="55577"/>
    <lineage>
        <taxon>Eukaryota</taxon>
        <taxon>Viridiplantae</taxon>
        <taxon>Streptophyta</taxon>
        <taxon>Embryophyta</taxon>
        <taxon>Tracheophyta</taxon>
        <taxon>Spermatophyta</taxon>
        <taxon>Magnoliopsida</taxon>
        <taxon>Liliopsida</taxon>
        <taxon>Dioscoreales</taxon>
        <taxon>Dioscoreaceae</taxon>
        <taxon>Dioscorea</taxon>
    </lineage>
</organism>
<evidence type="ECO:0000256" key="5">
    <source>
        <dbReference type="ARBA" id="ARBA00023085"/>
    </source>
</evidence>
<dbReference type="GO" id="GO:0003676">
    <property type="term" value="F:nucleic acid binding"/>
    <property type="evidence" value="ECO:0007669"/>
    <property type="project" value="InterPro"/>
</dbReference>
<dbReference type="Proteomes" id="UP001515500">
    <property type="component" value="Chromosome 6"/>
</dbReference>
<feature type="active site" evidence="6">
    <location>
        <position position="621"/>
    </location>
</feature>
<dbReference type="GeneID" id="120263602"/>
<dbReference type="InterPro" id="IPR012334">
    <property type="entry name" value="Pectin_lyas_fold"/>
</dbReference>
<evidence type="ECO:0000313" key="8">
    <source>
        <dbReference type="Proteomes" id="UP001515500"/>
    </source>
</evidence>
<evidence type="ECO:0000256" key="3">
    <source>
        <dbReference type="ARBA" id="ARBA00007786"/>
    </source>
</evidence>
<dbReference type="Pfam" id="PF24626">
    <property type="entry name" value="SH3_Tf2-1"/>
    <property type="match status" value="1"/>
</dbReference>
<accession>A0AB40BKL3</accession>
<dbReference type="Gene3D" id="3.30.420.10">
    <property type="entry name" value="Ribonuclease H-like superfamily/Ribonuclease H"/>
    <property type="match status" value="2"/>
</dbReference>
<feature type="domain" description="Pectinesterase inhibitor" evidence="7">
    <location>
        <begin position="290"/>
        <end position="426"/>
    </location>
</feature>
<comment type="similarity">
    <text evidence="3">In the C-terminal section; belongs to the pectinesterase family.</text>
</comment>
<dbReference type="PANTHER" id="PTHR31707">
    <property type="entry name" value="PECTINESTERASE"/>
    <property type="match status" value="1"/>
</dbReference>
<dbReference type="InterPro" id="IPR012337">
    <property type="entry name" value="RNaseH-like_sf"/>
</dbReference>
<dbReference type="InterPro" id="IPR035513">
    <property type="entry name" value="Invertase/methylesterase_inhib"/>
</dbReference>
<dbReference type="Gene3D" id="1.20.140.40">
    <property type="entry name" value="Invertase/pectin methylesterase inhibitor family protein"/>
    <property type="match status" value="1"/>
</dbReference>
<keyword evidence="5" id="KW-0063">Aspartyl esterase</keyword>
<dbReference type="SMART" id="SM00856">
    <property type="entry name" value="PMEI"/>
    <property type="match status" value="1"/>
</dbReference>
<keyword evidence="8" id="KW-1185">Reference proteome</keyword>
<sequence>MDFVSGFPRTHKGTDNVWVVVDRLTKSAHFLAVKTGMSLEKLAEMYIDQIVRLHGVPVSIVSDRDTSISPTNCGQSERTIQILEDMLRACMLDFGSSWDRHLSLIEFAYNNSYQASIQMAPYEALYGRRCRSPICWDDVGERRLLGPEIVQMKVEKVRLIRDHLRAAQSRQKSYADNRRRSLEFEVGDHVFLRVAPTKGVIRFSVRGKLSPRFIGPFEILERIGEVAYRLALPPALSHVHNVFHVSMLKKFIANPDHVIQFSDFELNNDMTYEERPVKIVDFKEQALRRRIIPYVKRPSNQNVPRHHLSSPSIAFTTNLRSTIEQVQKLIRLLSPFSSTLGGGDLRLTSAVADCLDLLDLSSDQLSLSLSPSGGTGNRIYDVRSWLSAALGNQDTCHESLSGTKGIVIALVSTGLNTVSSQIASSLREVSSMSGSKNTGHRRLLQSETSSGFPEWVRAGDRRLLQTATPKADAIVAQDGSGNFKTVMEAVEAAPTESEKRYVIYVKKGLYQENVEIKKKKWNLMMFGDGMGQTVISGNRNFVDGWTTFRTATFAVSGKGFIGRDITFENTAGAQKHQAVAFRSDSDLSVCYRCSMEGYQDTLYAHSLRQFYRECHVSGTVDFIFGNAAAVFQKCQIEARSGLPNQKNSVTAQGRKDPNQNTGFTLQFCNVSAGANLTIQTPTYLGRPWKQYSRTVIMQTYLGSIIRPEGWLPWQGDFALDTLYYAEYMNSGPGAGLANRVKWTGYHALSDPNQVVNFTVGQFIEGNMWLPSTGVTFTAGLME</sequence>
<dbReference type="Gene3D" id="2.160.20.10">
    <property type="entry name" value="Single-stranded right-handed beta-helix, Pectin lyase-like"/>
    <property type="match status" value="1"/>
</dbReference>
<comment type="similarity">
    <text evidence="2">In the N-terminal section; belongs to the PMEI family.</text>
</comment>
<comment type="pathway">
    <text evidence="1">Glycan metabolism; pectin degradation; 2-dehydro-3-deoxy-D-gluconate from pectin: step 1/5.</text>
</comment>
<dbReference type="AlphaFoldDB" id="A0AB40BKL3"/>
<evidence type="ECO:0000313" key="9">
    <source>
        <dbReference type="RefSeq" id="XP_039127498.1"/>
    </source>
</evidence>
<dbReference type="SUPFAM" id="SSF51126">
    <property type="entry name" value="Pectin lyase-like"/>
    <property type="match status" value="1"/>
</dbReference>
<evidence type="ECO:0000256" key="4">
    <source>
        <dbReference type="ARBA" id="ARBA00022801"/>
    </source>
</evidence>
<dbReference type="GO" id="GO:0030599">
    <property type="term" value="F:pectinesterase activity"/>
    <property type="evidence" value="ECO:0007669"/>
    <property type="project" value="InterPro"/>
</dbReference>
<dbReference type="InterPro" id="IPR056924">
    <property type="entry name" value="SH3_Tf2-1"/>
</dbReference>
<dbReference type="InterPro" id="IPR033131">
    <property type="entry name" value="Pectinesterase_Asp_AS"/>
</dbReference>
<dbReference type="Pfam" id="PF01095">
    <property type="entry name" value="Pectinesterase"/>
    <property type="match status" value="1"/>
</dbReference>
<gene>
    <name evidence="9" type="primary">LOC120263602</name>
</gene>
<dbReference type="InterPro" id="IPR036397">
    <property type="entry name" value="RNaseH_sf"/>
</dbReference>
<dbReference type="InterPro" id="IPR000070">
    <property type="entry name" value="Pectinesterase_cat"/>
</dbReference>
<reference evidence="9" key="1">
    <citation type="submission" date="2025-08" db="UniProtKB">
        <authorList>
            <consortium name="RefSeq"/>
        </authorList>
    </citation>
    <scope>IDENTIFICATION</scope>
</reference>
<keyword evidence="4" id="KW-0378">Hydrolase</keyword>
<dbReference type="PROSITE" id="PS00503">
    <property type="entry name" value="PECTINESTERASE_2"/>
    <property type="match status" value="1"/>
</dbReference>
<dbReference type="InterPro" id="IPR011050">
    <property type="entry name" value="Pectin_lyase_fold/virulence"/>
</dbReference>